<feature type="compositionally biased region" description="Low complexity" evidence="1">
    <location>
        <begin position="91"/>
        <end position="109"/>
    </location>
</feature>
<keyword evidence="2" id="KW-0812">Transmembrane</keyword>
<feature type="region of interest" description="Disordered" evidence="1">
    <location>
        <begin position="1"/>
        <end position="48"/>
    </location>
</feature>
<dbReference type="RefSeq" id="WP_390363157.1">
    <property type="nucleotide sequence ID" value="NZ_JBHTKJ010000037.1"/>
</dbReference>
<sequence length="407" mass="46028">MKSRNKTDQQIIKSLNELPEVKDSQTKEELYQRISSKTKGETASKKSKRNALIPVASTVFAIMLVVVMLPSLLNNNMNDTGGEESTDRAFDTSSSDESMENNENSTMESYEGEEEGSSADLDQAEPEISLLDKQPEHYVVHEPNEAYTIIHVAVADNQAQYVIPLSIMAPKTDDLEVYYNELDNYLNEHEWGISEYKFDNVTFEIEQSNDQVVMDFPAGFSIGEGSANPNLFEDSLSRMFRPYQIDKILFTTEESPGVDLGPIGNLEEMPIESSENEIYKVYNASAEKRDFLIPIIQQDPLTLEEAFQEMKNDEEEFSVYKSIPEDINFSTQMNESQLVIRFTDETELINDQVTLNMVDAVLMTAKSYGYDTVVFENTTLDSIGVYELSKPIDVPLSVNPIYITPSQ</sequence>
<name>A0ABW3LMC3_9BACI</name>
<evidence type="ECO:0000313" key="4">
    <source>
        <dbReference type="Proteomes" id="UP001597040"/>
    </source>
</evidence>
<proteinExistence type="predicted"/>
<accession>A0ABW3LMC3</accession>
<keyword evidence="2" id="KW-0472">Membrane</keyword>
<protein>
    <recommendedName>
        <fullName evidence="5">Negative regulator of sigma-X activity</fullName>
    </recommendedName>
</protein>
<dbReference type="EMBL" id="JBHTKJ010000037">
    <property type="protein sequence ID" value="MFD1039497.1"/>
    <property type="molecule type" value="Genomic_DNA"/>
</dbReference>
<evidence type="ECO:0008006" key="5">
    <source>
        <dbReference type="Google" id="ProtNLM"/>
    </source>
</evidence>
<feature type="compositionally biased region" description="Basic and acidic residues" evidence="1">
    <location>
        <begin position="19"/>
        <end position="31"/>
    </location>
</feature>
<gene>
    <name evidence="3" type="ORF">ACFQ3N_13995</name>
</gene>
<keyword evidence="2" id="KW-1133">Transmembrane helix</keyword>
<feature type="compositionally biased region" description="Acidic residues" evidence="1">
    <location>
        <begin position="110"/>
        <end position="121"/>
    </location>
</feature>
<comment type="caution">
    <text evidence="3">The sequence shown here is derived from an EMBL/GenBank/DDBJ whole genome shotgun (WGS) entry which is preliminary data.</text>
</comment>
<feature type="transmembrane region" description="Helical" evidence="2">
    <location>
        <begin position="51"/>
        <end position="73"/>
    </location>
</feature>
<keyword evidence="4" id="KW-1185">Reference proteome</keyword>
<feature type="region of interest" description="Disordered" evidence="1">
    <location>
        <begin position="78"/>
        <end position="121"/>
    </location>
</feature>
<dbReference type="Proteomes" id="UP001597040">
    <property type="component" value="Unassembled WGS sequence"/>
</dbReference>
<evidence type="ECO:0000256" key="1">
    <source>
        <dbReference type="SAM" id="MobiDB-lite"/>
    </source>
</evidence>
<organism evidence="3 4">
    <name type="scientific">Virgibacillus byunsanensis</name>
    <dbReference type="NCBI Taxonomy" id="570945"/>
    <lineage>
        <taxon>Bacteria</taxon>
        <taxon>Bacillati</taxon>
        <taxon>Bacillota</taxon>
        <taxon>Bacilli</taxon>
        <taxon>Bacillales</taxon>
        <taxon>Bacillaceae</taxon>
        <taxon>Virgibacillus</taxon>
    </lineage>
</organism>
<evidence type="ECO:0000256" key="2">
    <source>
        <dbReference type="SAM" id="Phobius"/>
    </source>
</evidence>
<evidence type="ECO:0000313" key="3">
    <source>
        <dbReference type="EMBL" id="MFD1039497.1"/>
    </source>
</evidence>
<reference evidence="4" key="1">
    <citation type="journal article" date="2019" name="Int. J. Syst. Evol. Microbiol.">
        <title>The Global Catalogue of Microorganisms (GCM) 10K type strain sequencing project: providing services to taxonomists for standard genome sequencing and annotation.</title>
        <authorList>
            <consortium name="The Broad Institute Genomics Platform"/>
            <consortium name="The Broad Institute Genome Sequencing Center for Infectious Disease"/>
            <person name="Wu L."/>
            <person name="Ma J."/>
        </authorList>
    </citation>
    <scope>NUCLEOTIDE SEQUENCE [LARGE SCALE GENOMIC DNA]</scope>
    <source>
        <strain evidence="4">CCUG 56754</strain>
    </source>
</reference>